<proteinExistence type="predicted"/>
<accession>A0A542EBL5</accession>
<evidence type="ECO:0000313" key="2">
    <source>
        <dbReference type="Proteomes" id="UP000320806"/>
    </source>
</evidence>
<reference evidence="1 2" key="1">
    <citation type="submission" date="2019-06" db="EMBL/GenBank/DDBJ databases">
        <title>Sequencing the genomes of 1000 actinobacteria strains.</title>
        <authorList>
            <person name="Klenk H.-P."/>
        </authorList>
    </citation>
    <scope>NUCLEOTIDE SEQUENCE [LARGE SCALE GENOMIC DNA]</scope>
    <source>
        <strain evidence="1 2">DSM 19828</strain>
    </source>
</reference>
<keyword evidence="2" id="KW-1185">Reference proteome</keyword>
<comment type="caution">
    <text evidence="1">The sequence shown here is derived from an EMBL/GenBank/DDBJ whole genome shotgun (WGS) entry which is preliminary data.</text>
</comment>
<dbReference type="OrthoDB" id="9914376at2"/>
<protein>
    <submittedName>
        <fullName evidence="1">Uncharacterized protein</fullName>
    </submittedName>
</protein>
<organism evidence="1 2">
    <name type="scientific">Yimella lutea</name>
    <dbReference type="NCBI Taxonomy" id="587872"/>
    <lineage>
        <taxon>Bacteria</taxon>
        <taxon>Bacillati</taxon>
        <taxon>Actinomycetota</taxon>
        <taxon>Actinomycetes</taxon>
        <taxon>Micrococcales</taxon>
        <taxon>Dermacoccaceae</taxon>
        <taxon>Yimella</taxon>
    </lineage>
</organism>
<evidence type="ECO:0000313" key="1">
    <source>
        <dbReference type="EMBL" id="TQJ12656.1"/>
    </source>
</evidence>
<dbReference type="Proteomes" id="UP000320806">
    <property type="component" value="Unassembled WGS sequence"/>
</dbReference>
<dbReference type="EMBL" id="VFMO01000001">
    <property type="protein sequence ID" value="TQJ12656.1"/>
    <property type="molecule type" value="Genomic_DNA"/>
</dbReference>
<dbReference type="RefSeq" id="WP_141927001.1">
    <property type="nucleotide sequence ID" value="NZ_BAABCI010000025.1"/>
</dbReference>
<name>A0A542EBL5_9MICO</name>
<gene>
    <name evidence="1" type="ORF">FB459_0014</name>
</gene>
<dbReference type="AlphaFoldDB" id="A0A542EBL5"/>
<sequence length="148" mass="17204">MIAEHSDFALVRRQAIDAVLASCEEDLIEDDVTDWLNEYHREVLGVEPHRPEWLRFLHNARRQVLRDDIATADCPVFIRSLITHTCEVDNQRVHWYFDPIATSAPIPAMHRRDWNRRFPNTEATALPLIAAAALRSSADRTLSRRDKH</sequence>